<comment type="caution">
    <text evidence="1">The sequence shown here is derived from an EMBL/GenBank/DDBJ whole genome shotgun (WGS) entry which is preliminary data.</text>
</comment>
<dbReference type="AlphaFoldDB" id="A0A2M8F3K5"/>
<name>A0A2M8F3K5_9BACT</name>
<dbReference type="SUPFAM" id="SSF103165">
    <property type="entry name" value="Ta1353-like"/>
    <property type="match status" value="1"/>
</dbReference>
<dbReference type="PANTHER" id="PTHR36155">
    <property type="entry name" value="BLL5354 PROTEIN"/>
    <property type="match status" value="1"/>
</dbReference>
<proteinExistence type="predicted"/>
<dbReference type="PANTHER" id="PTHR36155:SF1">
    <property type="entry name" value="BLL5354 PROTEIN"/>
    <property type="match status" value="1"/>
</dbReference>
<feature type="non-terminal residue" evidence="1">
    <location>
        <position position="1"/>
    </location>
</feature>
<accession>A0A2M8F3K5</accession>
<dbReference type="Pfam" id="PF04008">
    <property type="entry name" value="Adenosine_kin"/>
    <property type="match status" value="1"/>
</dbReference>
<gene>
    <name evidence="1" type="ORF">CO048_02035</name>
</gene>
<organism evidence="1 2">
    <name type="scientific">Candidatus Roizmanbacteria bacterium CG_4_9_14_0_2_um_filter_35_15</name>
    <dbReference type="NCBI Taxonomy" id="1974836"/>
    <lineage>
        <taxon>Bacteria</taxon>
        <taxon>Candidatus Roizmaniibacteriota</taxon>
    </lineage>
</organism>
<dbReference type="InterPro" id="IPR007153">
    <property type="entry name" value="Adenosine_kinase"/>
</dbReference>
<protein>
    <submittedName>
        <fullName evidence="1">Adenosine monophosphate-protein transferase</fullName>
    </submittedName>
</protein>
<dbReference type="GO" id="GO:0016740">
    <property type="term" value="F:transferase activity"/>
    <property type="evidence" value="ECO:0007669"/>
    <property type="project" value="UniProtKB-KW"/>
</dbReference>
<dbReference type="Proteomes" id="UP000230580">
    <property type="component" value="Unassembled WGS sequence"/>
</dbReference>
<sequence length="103" mass="11362">KAGTDKEMINLAVKNAKKVAAGHSFFIFLKNAFPINILNRIKNLSEVVNIFCATANPTEVIVAETKLGRSILGVVDGESPAGVENEKEEKERKEFLRKIGYKT</sequence>
<dbReference type="Gene3D" id="3.40.1520.10">
    <property type="entry name" value="Ta1353-like"/>
    <property type="match status" value="1"/>
</dbReference>
<keyword evidence="1" id="KW-0808">Transferase</keyword>
<reference evidence="2" key="1">
    <citation type="submission" date="2017-09" db="EMBL/GenBank/DDBJ databases">
        <title>Depth-based differentiation of microbial function through sediment-hosted aquifers and enrichment of novel symbionts in the deep terrestrial subsurface.</title>
        <authorList>
            <person name="Probst A.J."/>
            <person name="Ladd B."/>
            <person name="Jarett J.K."/>
            <person name="Geller-Mcgrath D.E."/>
            <person name="Sieber C.M.K."/>
            <person name="Emerson J.B."/>
            <person name="Anantharaman K."/>
            <person name="Thomas B.C."/>
            <person name="Malmstrom R."/>
            <person name="Stieglmeier M."/>
            <person name="Klingl A."/>
            <person name="Woyke T."/>
            <person name="Ryan C.M."/>
            <person name="Banfield J.F."/>
        </authorList>
    </citation>
    <scope>NUCLEOTIDE SEQUENCE [LARGE SCALE GENOMIC DNA]</scope>
</reference>
<evidence type="ECO:0000313" key="1">
    <source>
        <dbReference type="EMBL" id="PJC33868.1"/>
    </source>
</evidence>
<dbReference type="EMBL" id="PFRZ01000025">
    <property type="protein sequence ID" value="PJC33868.1"/>
    <property type="molecule type" value="Genomic_DNA"/>
</dbReference>
<evidence type="ECO:0000313" key="2">
    <source>
        <dbReference type="Proteomes" id="UP000230580"/>
    </source>
</evidence>
<dbReference type="InterPro" id="IPR036902">
    <property type="entry name" value="Ta1353-like_sf"/>
</dbReference>